<dbReference type="PROSITE" id="PS50267">
    <property type="entry name" value="NA_NEUROTRAN_SYMP_3"/>
    <property type="match status" value="1"/>
</dbReference>
<evidence type="ECO:0000256" key="7">
    <source>
        <dbReference type="SAM" id="Phobius"/>
    </source>
</evidence>
<feature type="transmembrane region" description="Helical" evidence="7">
    <location>
        <begin position="217"/>
        <end position="237"/>
    </location>
</feature>
<evidence type="ECO:0000256" key="4">
    <source>
        <dbReference type="ARBA" id="ARBA00022847"/>
    </source>
</evidence>
<feature type="transmembrane region" description="Helical" evidence="7">
    <location>
        <begin position="364"/>
        <end position="386"/>
    </location>
</feature>
<dbReference type="PANTHER" id="PTHR11616">
    <property type="entry name" value="SODIUM/CHLORIDE DEPENDENT TRANSPORTER"/>
    <property type="match status" value="1"/>
</dbReference>
<comment type="caution">
    <text evidence="8">The sequence shown here is derived from an EMBL/GenBank/DDBJ whole genome shotgun (WGS) entry which is preliminary data.</text>
</comment>
<feature type="transmembrane region" description="Helical" evidence="7">
    <location>
        <begin position="91"/>
        <end position="112"/>
    </location>
</feature>
<dbReference type="EMBL" id="WIXE01019589">
    <property type="protein sequence ID" value="KAK5969915.1"/>
    <property type="molecule type" value="Genomic_DNA"/>
</dbReference>
<dbReference type="GO" id="GO:0089718">
    <property type="term" value="P:amino acid import across plasma membrane"/>
    <property type="evidence" value="ECO:0007669"/>
    <property type="project" value="TreeGrafter"/>
</dbReference>
<dbReference type="GO" id="GO:0005886">
    <property type="term" value="C:plasma membrane"/>
    <property type="evidence" value="ECO:0007669"/>
    <property type="project" value="TreeGrafter"/>
</dbReference>
<feature type="transmembrane region" description="Helical" evidence="7">
    <location>
        <begin position="63"/>
        <end position="79"/>
    </location>
</feature>
<feature type="transmembrane region" description="Helical" evidence="7">
    <location>
        <begin position="164"/>
        <end position="187"/>
    </location>
</feature>
<keyword evidence="6 7" id="KW-0472">Membrane</keyword>
<evidence type="ECO:0000256" key="2">
    <source>
        <dbReference type="ARBA" id="ARBA00022448"/>
    </source>
</evidence>
<keyword evidence="4" id="KW-0769">Symport</keyword>
<evidence type="ECO:0000256" key="6">
    <source>
        <dbReference type="ARBA" id="ARBA00023136"/>
    </source>
</evidence>
<proteinExistence type="predicted"/>
<evidence type="ECO:0000313" key="9">
    <source>
        <dbReference type="Proteomes" id="UP001331761"/>
    </source>
</evidence>
<dbReference type="SUPFAM" id="SSF161070">
    <property type="entry name" value="SNF-like"/>
    <property type="match status" value="1"/>
</dbReference>
<dbReference type="InterPro" id="IPR000175">
    <property type="entry name" value="Na/ntran_symport"/>
</dbReference>
<dbReference type="AlphaFoldDB" id="A0AAN8EZ41"/>
<evidence type="ECO:0000313" key="8">
    <source>
        <dbReference type="EMBL" id="KAK5969915.1"/>
    </source>
</evidence>
<organism evidence="8 9">
    <name type="scientific">Trichostrongylus colubriformis</name>
    <name type="common">Black scour worm</name>
    <dbReference type="NCBI Taxonomy" id="6319"/>
    <lineage>
        <taxon>Eukaryota</taxon>
        <taxon>Metazoa</taxon>
        <taxon>Ecdysozoa</taxon>
        <taxon>Nematoda</taxon>
        <taxon>Chromadorea</taxon>
        <taxon>Rhabditida</taxon>
        <taxon>Rhabditina</taxon>
        <taxon>Rhabditomorpha</taxon>
        <taxon>Strongyloidea</taxon>
        <taxon>Trichostrongylidae</taxon>
        <taxon>Trichostrongylus</taxon>
    </lineage>
</organism>
<feature type="transmembrane region" description="Helical" evidence="7">
    <location>
        <begin position="392"/>
        <end position="412"/>
    </location>
</feature>
<feature type="transmembrane region" description="Helical" evidence="7">
    <location>
        <begin position="315"/>
        <end position="337"/>
    </location>
</feature>
<gene>
    <name evidence="8" type="ORF">GCK32_002475</name>
</gene>
<name>A0AAN8EZ41_TRICO</name>
<evidence type="ECO:0000256" key="1">
    <source>
        <dbReference type="ARBA" id="ARBA00004141"/>
    </source>
</evidence>
<reference evidence="8 9" key="1">
    <citation type="submission" date="2019-10" db="EMBL/GenBank/DDBJ databases">
        <title>Assembly and Annotation for the nematode Trichostrongylus colubriformis.</title>
        <authorList>
            <person name="Martin J."/>
        </authorList>
    </citation>
    <scope>NUCLEOTIDE SEQUENCE [LARGE SCALE GENOMIC DNA]</scope>
    <source>
        <strain evidence="8">G859</strain>
        <tissue evidence="8">Whole worm</tissue>
    </source>
</reference>
<evidence type="ECO:0000256" key="3">
    <source>
        <dbReference type="ARBA" id="ARBA00022692"/>
    </source>
</evidence>
<protein>
    <submittedName>
        <fullName evidence="8">Uncharacterized protein</fullName>
    </submittedName>
</protein>
<keyword evidence="9" id="KW-1185">Reference proteome</keyword>
<feature type="transmembrane region" description="Helical" evidence="7">
    <location>
        <begin position="249"/>
        <end position="268"/>
    </location>
</feature>
<dbReference type="Proteomes" id="UP001331761">
    <property type="component" value="Unassembled WGS sequence"/>
</dbReference>
<accession>A0AAN8EZ41</accession>
<comment type="subcellular location">
    <subcellularLocation>
        <location evidence="1">Membrane</location>
        <topology evidence="1">Multi-pass membrane protein</topology>
    </subcellularLocation>
</comment>
<keyword evidence="3 7" id="KW-0812">Transmembrane</keyword>
<dbReference type="PANTHER" id="PTHR11616:SF241">
    <property type="entry name" value="SODIUM- AND CHLORIDE-DEPENDENT GLYCINE TRANSPORTER 2"/>
    <property type="match status" value="1"/>
</dbReference>
<keyword evidence="2" id="KW-0813">Transport</keyword>
<dbReference type="GO" id="GO:0005283">
    <property type="term" value="F:amino acid:sodium symporter activity"/>
    <property type="evidence" value="ECO:0007669"/>
    <property type="project" value="TreeGrafter"/>
</dbReference>
<evidence type="ECO:0000256" key="5">
    <source>
        <dbReference type="ARBA" id="ARBA00022989"/>
    </source>
</evidence>
<keyword evidence="5 7" id="KW-1133">Transmembrane helix</keyword>
<feature type="transmembrane region" description="Helical" evidence="7">
    <location>
        <begin position="132"/>
        <end position="152"/>
    </location>
</feature>
<sequence>MAMSLPKRACVRAEAEAFYPHIQGSSATPQYSRLRQKGSTIIYLARQIGMTSTHNITFEYPRPIHYMTLICMLALYVFISTRGKPFVIKCCYFSIVFSYIMVLGFIWAIVARENRQHYTWLWKELDFISPKMWASSLLLTLTVLRIGQSGLYSLGAQTKFRHNILTEAVILVLFVLFGTYIFAYAHILVLSSGGLKAADYDFQKFESYLREEQGQNMYYQIFGFWITMLNMSVYGAYEPYVQWSLSTISALLAISGTFVWLELFVWSLTTTFNSLSNSASEVILVRTTIICSALPFFLTKSRAGFHAVVAAENTVIPVGVAVMAITELLTVGWMYGFKRVWANISSMIADPDEGDNISRRLSGLAFMFMWTVTPFLIVAALIVAYPHPHKDAEVSVAVLMFIIFGPIPIFVISKTTYMIRRNIPLRALYEPDLYLWGPRIDENRARAAAWEKKMNVRLHW</sequence>
<dbReference type="InterPro" id="IPR037272">
    <property type="entry name" value="SNS_sf"/>
</dbReference>